<keyword evidence="10" id="KW-1185">Reference proteome</keyword>
<comment type="similarity">
    <text evidence="2 8">Belongs to the alanine or glycine:cation symporter (AGCS) (TC 2.A.25) family.</text>
</comment>
<gene>
    <name evidence="9" type="ORF">GOQ27_06575</name>
</gene>
<evidence type="ECO:0000256" key="6">
    <source>
        <dbReference type="ARBA" id="ARBA00022989"/>
    </source>
</evidence>
<feature type="transmembrane region" description="Helical" evidence="8">
    <location>
        <begin position="97"/>
        <end position="118"/>
    </location>
</feature>
<feature type="transmembrane region" description="Helical" evidence="8">
    <location>
        <begin position="397"/>
        <end position="418"/>
    </location>
</feature>
<evidence type="ECO:0000313" key="10">
    <source>
        <dbReference type="Proteomes" id="UP000724672"/>
    </source>
</evidence>
<evidence type="ECO:0000256" key="1">
    <source>
        <dbReference type="ARBA" id="ARBA00004651"/>
    </source>
</evidence>
<dbReference type="PANTHER" id="PTHR30330:SF14">
    <property type="entry name" value="SODIUM_AMINO ACID (ALANINE) SYMPORTER"/>
    <property type="match status" value="1"/>
</dbReference>
<evidence type="ECO:0000256" key="8">
    <source>
        <dbReference type="RuleBase" id="RU363064"/>
    </source>
</evidence>
<feature type="transmembrane region" description="Helical" evidence="8">
    <location>
        <begin position="187"/>
        <end position="209"/>
    </location>
</feature>
<dbReference type="Proteomes" id="UP000724672">
    <property type="component" value="Unassembled WGS sequence"/>
</dbReference>
<dbReference type="PRINTS" id="PR00175">
    <property type="entry name" value="NAALASMPORT"/>
</dbReference>
<feature type="transmembrane region" description="Helical" evidence="8">
    <location>
        <begin position="352"/>
        <end position="376"/>
    </location>
</feature>
<feature type="transmembrane region" description="Helical" evidence="8">
    <location>
        <begin position="424"/>
        <end position="445"/>
    </location>
</feature>
<feature type="transmembrane region" description="Helical" evidence="8">
    <location>
        <begin position="245"/>
        <end position="266"/>
    </location>
</feature>
<dbReference type="PANTHER" id="PTHR30330">
    <property type="entry name" value="AGSS FAMILY TRANSPORTER, SODIUM-ALANINE"/>
    <property type="match status" value="1"/>
</dbReference>
<keyword evidence="6 8" id="KW-1133">Transmembrane helix</keyword>
<dbReference type="GO" id="GO:0005886">
    <property type="term" value="C:plasma membrane"/>
    <property type="evidence" value="ECO:0007669"/>
    <property type="project" value="UniProtKB-SubCell"/>
</dbReference>
<keyword evidence="8" id="KW-0769">Symport</keyword>
<evidence type="ECO:0000256" key="2">
    <source>
        <dbReference type="ARBA" id="ARBA00009261"/>
    </source>
</evidence>
<dbReference type="RefSeq" id="WP_203366039.1">
    <property type="nucleotide sequence ID" value="NZ_WSFT01000028.1"/>
</dbReference>
<evidence type="ECO:0000256" key="3">
    <source>
        <dbReference type="ARBA" id="ARBA00022448"/>
    </source>
</evidence>
<organism evidence="9 10">
    <name type="scientific">Anaeromonas frigoriresistens</name>
    <dbReference type="NCBI Taxonomy" id="2683708"/>
    <lineage>
        <taxon>Bacteria</taxon>
        <taxon>Bacillati</taxon>
        <taxon>Bacillota</taxon>
        <taxon>Tissierellia</taxon>
        <taxon>Tissierellales</taxon>
        <taxon>Thermohalobacteraceae</taxon>
        <taxon>Anaeromonas</taxon>
    </lineage>
</organism>
<dbReference type="Pfam" id="PF01235">
    <property type="entry name" value="Na_Ala_symp"/>
    <property type="match status" value="1"/>
</dbReference>
<protein>
    <submittedName>
        <fullName evidence="9">Sodium:alanine symporter family protein</fullName>
    </submittedName>
</protein>
<accession>A0A942Z8L2</accession>
<reference evidence="9" key="1">
    <citation type="submission" date="2019-12" db="EMBL/GenBank/DDBJ databases">
        <title>Clostridiaceae gen. nov. sp. nov., isolated from sediment in Xinjiang, China.</title>
        <authorList>
            <person name="Zhang R."/>
        </authorList>
    </citation>
    <scope>NUCLEOTIDE SEQUENCE</scope>
    <source>
        <strain evidence="9">D2Q-11</strain>
    </source>
</reference>
<comment type="subcellular location">
    <subcellularLocation>
        <location evidence="1 8">Cell membrane</location>
        <topology evidence="1 8">Multi-pass membrane protein</topology>
    </subcellularLocation>
</comment>
<keyword evidence="3 8" id="KW-0813">Transport</keyword>
<proteinExistence type="inferred from homology"/>
<dbReference type="AlphaFoldDB" id="A0A942Z8L2"/>
<keyword evidence="7 8" id="KW-0472">Membrane</keyword>
<dbReference type="InterPro" id="IPR001463">
    <property type="entry name" value="Na/Ala_symport"/>
</dbReference>
<dbReference type="GO" id="GO:0005283">
    <property type="term" value="F:amino acid:sodium symporter activity"/>
    <property type="evidence" value="ECO:0007669"/>
    <property type="project" value="InterPro"/>
</dbReference>
<feature type="transmembrane region" description="Helical" evidence="8">
    <location>
        <begin position="153"/>
        <end position="175"/>
    </location>
</feature>
<comment type="caution">
    <text evidence="9">The sequence shown here is derived from an EMBL/GenBank/DDBJ whole genome shotgun (WGS) entry which is preliminary data.</text>
</comment>
<dbReference type="EMBL" id="WSFT01000028">
    <property type="protein sequence ID" value="MBS4538119.1"/>
    <property type="molecule type" value="Genomic_DNA"/>
</dbReference>
<evidence type="ECO:0000256" key="7">
    <source>
        <dbReference type="ARBA" id="ARBA00023136"/>
    </source>
</evidence>
<feature type="transmembrane region" description="Helical" evidence="8">
    <location>
        <begin position="310"/>
        <end position="332"/>
    </location>
</feature>
<keyword evidence="5 8" id="KW-0812">Transmembrane</keyword>
<dbReference type="NCBIfam" id="TIGR00835">
    <property type="entry name" value="agcS"/>
    <property type="match status" value="1"/>
</dbReference>
<name>A0A942Z8L2_9FIRM</name>
<evidence type="ECO:0000313" key="9">
    <source>
        <dbReference type="EMBL" id="MBS4538119.1"/>
    </source>
</evidence>
<feature type="transmembrane region" description="Helical" evidence="8">
    <location>
        <begin position="70"/>
        <end position="91"/>
    </location>
</feature>
<evidence type="ECO:0000256" key="5">
    <source>
        <dbReference type="ARBA" id="ARBA00022692"/>
    </source>
</evidence>
<evidence type="ECO:0000256" key="4">
    <source>
        <dbReference type="ARBA" id="ARBA00022475"/>
    </source>
</evidence>
<keyword evidence="4 8" id="KW-1003">Cell membrane</keyword>
<feature type="transmembrane region" description="Helical" evidence="8">
    <location>
        <begin position="12"/>
        <end position="31"/>
    </location>
</feature>
<feature type="transmembrane region" description="Helical" evidence="8">
    <location>
        <begin position="216"/>
        <end position="233"/>
    </location>
</feature>
<sequence>MALLEKIVYDYLWGLPLVVLVLFAGIFFTFYTKFFQFRRFNYSLKKTFKELKSENDDAEGVISPLEALSVALGATVGVGNIGGVATAIAFGGPGAVFWLWIAGLLGPIIKMAEISLAVHYREKDEKGETYGGPTYYIHRGLGKEKNLMGLSKILNFIFIFGFGTGFFLTVQNYTITEAIATTFDLNMILVSAVFTLLLYGIIAGGLSSLAKIASKLVPFMVLFYLAGGLFIIFKNIDMLPESFRLIFSSALTGSAATGGFIGATVAQAIKIGMSRAVFSNEAGWGSSPMIHASAKTNHPISQGLLGIFEVFMDTIVILTITSLVIMTTGQWSSGLDGAALTLSAFELGLGNIGRIVLTVGIFLFGLTTVSGIYAQIEVLLRYTLGPKNKNKDKILSVYKWLYPLPGFLMVVVAVYYGLPGIQVWLFADMSTALPIFANIIALLLLSPKFIELVKDYNNRYIKKKDVDKNFKVFYEDKILESKKN</sequence>